<evidence type="ECO:0000256" key="1">
    <source>
        <dbReference type="ARBA" id="ARBA00007637"/>
    </source>
</evidence>
<dbReference type="PATRIC" id="fig|1097667.3.peg.2692"/>
<comment type="caution">
    <text evidence="3">The sequence shown here is derived from an EMBL/GenBank/DDBJ whole genome shotgun (WGS) entry which is preliminary data.</text>
</comment>
<protein>
    <submittedName>
        <fullName evidence="3">dTDP-glucose 46-dehydratase</fullName>
        <ecNumber evidence="3">4.2.1.46</ecNumber>
    </submittedName>
</protein>
<dbReference type="AlphaFoldDB" id="H0E7B0"/>
<dbReference type="EC" id="4.2.1.46" evidence="3"/>
<keyword evidence="4" id="KW-1185">Reference proteome</keyword>
<sequence length="366" mass="39888">MRMPTAIVTGSGGLIGSEAVRHFAALGYDVVGIDNDMRSRFFGPHASTAPTTSRLVADLGDAFTPLVADIRDADTIREIVATHRSTLELVVHAAAQPSHDWAFDNAQTDFAINANGTLNLLESVRHEQPDATFVHLSTNKVYGDQPNALPVTETPTRLELPADHRYFGGIDTSMPLDRSMHSIFGVSKAAADLMVQEYGRQFQMPTVCFRGGCLTGPAHAGTKLHGFLSYLMRCTITGEAYTIIGYDGKQVRDNIHSADVVRAMELFHRAPTAGAVYNLGGGRENSVSVLEAIELCEAISGKGLSRTTVPTPRAGDHRWYVTDLTELRRDYPTFRPTIGVGQILQEIHDVNRDAWERTPSDVGRAA</sequence>
<name>H0E7B0_9ACTN</name>
<gene>
    <name evidence="3" type="ORF">PAI11_27120</name>
</gene>
<reference evidence="3 4" key="1">
    <citation type="journal article" date="2013" name="Biodegradation">
        <title>Quantitative proteomic analysis of ibuprofen-degrading Patulibacter sp. strain I11.</title>
        <authorList>
            <person name="Almeida B."/>
            <person name="Kjeldal H."/>
            <person name="Lolas I."/>
            <person name="Knudsen A.D."/>
            <person name="Carvalho G."/>
            <person name="Nielsen K.L."/>
            <person name="Barreto Crespo M.T."/>
            <person name="Stensballe A."/>
            <person name="Nielsen J.L."/>
        </authorList>
    </citation>
    <scope>NUCLEOTIDE SEQUENCE [LARGE SCALE GENOMIC DNA]</scope>
    <source>
        <strain evidence="3 4">I11</strain>
    </source>
</reference>
<accession>H0E7B0</accession>
<dbReference type="Proteomes" id="UP000005143">
    <property type="component" value="Unassembled WGS sequence"/>
</dbReference>
<proteinExistence type="inferred from homology"/>
<dbReference type="Gene3D" id="3.40.50.720">
    <property type="entry name" value="NAD(P)-binding Rossmann-like Domain"/>
    <property type="match status" value="1"/>
</dbReference>
<dbReference type="InterPro" id="IPR036291">
    <property type="entry name" value="NAD(P)-bd_dom_sf"/>
</dbReference>
<dbReference type="InterPro" id="IPR001509">
    <property type="entry name" value="Epimerase_deHydtase"/>
</dbReference>
<dbReference type="EMBL" id="AGUD01000221">
    <property type="protein sequence ID" value="EHN10435.1"/>
    <property type="molecule type" value="Genomic_DNA"/>
</dbReference>
<dbReference type="GO" id="GO:0008460">
    <property type="term" value="F:dTDP-glucose 4,6-dehydratase activity"/>
    <property type="evidence" value="ECO:0007669"/>
    <property type="project" value="UniProtKB-EC"/>
</dbReference>
<evidence type="ECO:0000259" key="2">
    <source>
        <dbReference type="Pfam" id="PF01370"/>
    </source>
</evidence>
<keyword evidence="3" id="KW-0456">Lyase</keyword>
<dbReference type="PANTHER" id="PTHR43000">
    <property type="entry name" value="DTDP-D-GLUCOSE 4,6-DEHYDRATASE-RELATED"/>
    <property type="match status" value="1"/>
</dbReference>
<feature type="domain" description="NAD-dependent epimerase/dehydratase" evidence="2">
    <location>
        <begin position="7"/>
        <end position="280"/>
    </location>
</feature>
<dbReference type="Pfam" id="PF01370">
    <property type="entry name" value="Epimerase"/>
    <property type="match status" value="1"/>
</dbReference>
<comment type="similarity">
    <text evidence="1">Belongs to the NAD(P)-dependent epimerase/dehydratase family.</text>
</comment>
<evidence type="ECO:0000313" key="3">
    <source>
        <dbReference type="EMBL" id="EHN10435.1"/>
    </source>
</evidence>
<dbReference type="SUPFAM" id="SSF51735">
    <property type="entry name" value="NAD(P)-binding Rossmann-fold domains"/>
    <property type="match status" value="1"/>
</dbReference>
<organism evidence="3 4">
    <name type="scientific">Patulibacter medicamentivorans</name>
    <dbReference type="NCBI Taxonomy" id="1097667"/>
    <lineage>
        <taxon>Bacteria</taxon>
        <taxon>Bacillati</taxon>
        <taxon>Actinomycetota</taxon>
        <taxon>Thermoleophilia</taxon>
        <taxon>Solirubrobacterales</taxon>
        <taxon>Patulibacteraceae</taxon>
        <taxon>Patulibacter</taxon>
    </lineage>
</organism>
<evidence type="ECO:0000313" key="4">
    <source>
        <dbReference type="Proteomes" id="UP000005143"/>
    </source>
</evidence>